<dbReference type="PROSITE" id="PS51192">
    <property type="entry name" value="HELICASE_ATP_BIND_1"/>
    <property type="match status" value="1"/>
</dbReference>
<dbReference type="GO" id="GO:0004386">
    <property type="term" value="F:helicase activity"/>
    <property type="evidence" value="ECO:0007669"/>
    <property type="project" value="UniProtKB-KW"/>
</dbReference>
<dbReference type="Pfam" id="PF04408">
    <property type="entry name" value="WHD_HA2"/>
    <property type="match status" value="1"/>
</dbReference>
<evidence type="ECO:0000256" key="1">
    <source>
        <dbReference type="ARBA" id="ARBA00022741"/>
    </source>
</evidence>
<dbReference type="EMBL" id="CP005286">
    <property type="protein sequence ID" value="AJE31977.1"/>
    <property type="molecule type" value="Genomic_DNA"/>
</dbReference>
<dbReference type="InterPro" id="IPR011545">
    <property type="entry name" value="DEAD/DEAH_box_helicase_dom"/>
</dbReference>
<evidence type="ECO:0000256" key="2">
    <source>
        <dbReference type="ARBA" id="ARBA00022801"/>
    </source>
</evidence>
<dbReference type="Pfam" id="PF08482">
    <property type="entry name" value="HrpB_C"/>
    <property type="match status" value="1"/>
</dbReference>
<dbReference type="InterPro" id="IPR007502">
    <property type="entry name" value="Helicase-assoc_dom"/>
</dbReference>
<dbReference type="GO" id="GO:0005524">
    <property type="term" value="F:ATP binding"/>
    <property type="evidence" value="ECO:0007669"/>
    <property type="project" value="UniProtKB-KW"/>
</dbReference>
<dbReference type="InterPro" id="IPR013689">
    <property type="entry name" value="RNA_helicase_ATP-dep_HrpB_C"/>
</dbReference>
<feature type="domain" description="Helicase ATP-binding" evidence="5">
    <location>
        <begin position="23"/>
        <end position="181"/>
    </location>
</feature>
<dbReference type="SMART" id="SM00487">
    <property type="entry name" value="DEXDc"/>
    <property type="match status" value="1"/>
</dbReference>
<dbReference type="AlphaFoldDB" id="A0A0B5D4S8"/>
<name>A0A0B5D4S8_9CORY</name>
<keyword evidence="2" id="KW-0378">Hydrolase</keyword>
<dbReference type="SMART" id="SM00490">
    <property type="entry name" value="HELICc"/>
    <property type="match status" value="1"/>
</dbReference>
<sequence length="776" mass="82292">MGTMLFDLERIGEGLPVAGTIGRLPELLERTLVVQAPPGTGKTTLVPPALANHTGGKVLVTAPRRVAVRAAARRLAHLDGSRIGERVGFTVRGEHHPGSHVEFMTPGVLLRRLMSEPELAGVAAVAVDEVHERQLDTDLVLGMLLELTELRDDLSVVAMSATLDVDRFATLMDAPVLDTPAVTHPLTVEYAPHPGRAGNTHEFLDHLADLAQGHDDAVLVFVPGVREVEYVCSRIPGAVPLHGSLDAREQDAALGGGARVIVATSIAESSLTVPGVRVVVDSGLSRVPRRDATRDMTGLITVSAAQSTVDQRAGRAGREGPGRVLRAYSQADYQQFRPHITPEIATSDLTQAALTMAVWGTPRGTGLPLPDAPPSPALDSAETVLRGIGAVTATGEATDLGRQLAALPVDPRLGRALVECGPAAARTVAVLADSPRGDVARAPAPAREVRRLERLVRGGTGESDPGVITALAFPGRVARRVGEEYLLVSGTRAVLPGDLGLTGAEWLAVAEVTRSGGTSREGRAGATIRAAARLTEEQAREVVGVTSQVVATVEGGRVRGRQVRSLGAIELSSTPVQVPPEEAAAALAATVAREGPDMFHFSAAAQGLRDRLAYLHQQLGEPWPDVDAADPETWLGPELAEVARGASISRVDMYPALQRLLPWPEATRLEELAPERLLVPSGSRHRVDYATGRPVVSVKLQECFGLDASPELAGKPVLFHLLSPAGRPLAVTDDLASFWSGPYAQVRAEMRGRYPKHPWPEDPWTAPATARTKKRM</sequence>
<evidence type="ECO:0000256" key="4">
    <source>
        <dbReference type="ARBA" id="ARBA00022840"/>
    </source>
</evidence>
<dbReference type="GO" id="GO:0003676">
    <property type="term" value="F:nucleic acid binding"/>
    <property type="evidence" value="ECO:0007669"/>
    <property type="project" value="InterPro"/>
</dbReference>
<gene>
    <name evidence="7" type="ORF">B842_00605</name>
</gene>
<dbReference type="NCBIfam" id="TIGR01970">
    <property type="entry name" value="DEAH_box_HrpB"/>
    <property type="match status" value="1"/>
</dbReference>
<keyword evidence="4" id="KW-0067">ATP-binding</keyword>
<dbReference type="InterPro" id="IPR010225">
    <property type="entry name" value="HrpB"/>
</dbReference>
<dbReference type="CDD" id="cd18791">
    <property type="entry name" value="SF2_C_RHA"/>
    <property type="match status" value="1"/>
</dbReference>
<evidence type="ECO:0000313" key="7">
    <source>
        <dbReference type="EMBL" id="AJE31977.1"/>
    </source>
</evidence>
<proteinExistence type="predicted"/>
<dbReference type="STRING" id="1223515.B842_00605"/>
<dbReference type="GO" id="GO:0016787">
    <property type="term" value="F:hydrolase activity"/>
    <property type="evidence" value="ECO:0007669"/>
    <property type="project" value="UniProtKB-KW"/>
</dbReference>
<dbReference type="Pfam" id="PF00270">
    <property type="entry name" value="DEAD"/>
    <property type="match status" value="1"/>
</dbReference>
<dbReference type="PIRSF" id="PIRSF005496">
    <property type="entry name" value="ATP_hel_hrpB"/>
    <property type="match status" value="1"/>
</dbReference>
<dbReference type="Pfam" id="PF00271">
    <property type="entry name" value="Helicase_C"/>
    <property type="match status" value="1"/>
</dbReference>
<evidence type="ECO:0000256" key="3">
    <source>
        <dbReference type="ARBA" id="ARBA00022806"/>
    </source>
</evidence>
<reference evidence="7 8" key="1">
    <citation type="submission" date="2013-04" db="EMBL/GenBank/DDBJ databases">
        <title>Complete genome sequence of Corynebacterium humireducens DSM 45392(T), isolated from a wastewater-fed microbial fuel cell.</title>
        <authorList>
            <person name="Ruckert C."/>
            <person name="Albersmeier A."/>
            <person name="Kalinowski J."/>
        </authorList>
    </citation>
    <scope>NUCLEOTIDE SEQUENCE [LARGE SCALE GENOMIC DNA]</scope>
    <source>
        <strain evidence="8">MFC-5</strain>
    </source>
</reference>
<dbReference type="InterPro" id="IPR048333">
    <property type="entry name" value="HA2_WH"/>
</dbReference>
<dbReference type="HOGENOM" id="CLU_001832_5_6_11"/>
<keyword evidence="1" id="KW-0547">Nucleotide-binding</keyword>
<dbReference type="InterPro" id="IPR027417">
    <property type="entry name" value="P-loop_NTPase"/>
</dbReference>
<keyword evidence="3 7" id="KW-0347">Helicase</keyword>
<dbReference type="InterPro" id="IPR014001">
    <property type="entry name" value="Helicase_ATP-bd"/>
</dbReference>
<dbReference type="KEGG" id="chm:B842_00605"/>
<dbReference type="SMART" id="SM00847">
    <property type="entry name" value="HA2"/>
    <property type="match status" value="1"/>
</dbReference>
<dbReference type="PANTHER" id="PTHR43519">
    <property type="entry name" value="ATP-DEPENDENT RNA HELICASE HRPB"/>
    <property type="match status" value="1"/>
</dbReference>
<protein>
    <submittedName>
        <fullName evidence="7">ATP-dependent helicase</fullName>
    </submittedName>
</protein>
<dbReference type="SUPFAM" id="SSF52540">
    <property type="entry name" value="P-loop containing nucleoside triphosphate hydrolases"/>
    <property type="match status" value="1"/>
</dbReference>
<feature type="domain" description="Helicase C-terminal" evidence="6">
    <location>
        <begin position="202"/>
        <end position="360"/>
    </location>
</feature>
<dbReference type="Proteomes" id="UP000031524">
    <property type="component" value="Chromosome"/>
</dbReference>
<dbReference type="PROSITE" id="PS51194">
    <property type="entry name" value="HELICASE_CTER"/>
    <property type="match status" value="1"/>
</dbReference>
<dbReference type="PANTHER" id="PTHR43519:SF1">
    <property type="entry name" value="ATP-DEPENDENT RNA HELICASE HRPB"/>
    <property type="match status" value="1"/>
</dbReference>
<evidence type="ECO:0000259" key="5">
    <source>
        <dbReference type="PROSITE" id="PS51192"/>
    </source>
</evidence>
<organism evidence="7 8">
    <name type="scientific">Corynebacterium humireducens NBRC 106098 = DSM 45392</name>
    <dbReference type="NCBI Taxonomy" id="1223515"/>
    <lineage>
        <taxon>Bacteria</taxon>
        <taxon>Bacillati</taxon>
        <taxon>Actinomycetota</taxon>
        <taxon>Actinomycetes</taxon>
        <taxon>Mycobacteriales</taxon>
        <taxon>Corynebacteriaceae</taxon>
        <taxon>Corynebacterium</taxon>
    </lineage>
</organism>
<dbReference type="Gene3D" id="3.40.50.300">
    <property type="entry name" value="P-loop containing nucleotide triphosphate hydrolases"/>
    <property type="match status" value="2"/>
</dbReference>
<accession>A0A0B5D4S8</accession>
<evidence type="ECO:0000313" key="8">
    <source>
        <dbReference type="Proteomes" id="UP000031524"/>
    </source>
</evidence>
<keyword evidence="8" id="KW-1185">Reference proteome</keyword>
<dbReference type="Gene3D" id="1.20.120.1080">
    <property type="match status" value="1"/>
</dbReference>
<dbReference type="InterPro" id="IPR001650">
    <property type="entry name" value="Helicase_C-like"/>
</dbReference>
<evidence type="ECO:0000259" key="6">
    <source>
        <dbReference type="PROSITE" id="PS51194"/>
    </source>
</evidence>